<evidence type="ECO:0000313" key="3">
    <source>
        <dbReference type="WBParaSite" id="Csp11.Scaffold629.g11078.t1"/>
    </source>
</evidence>
<dbReference type="WBParaSite" id="Csp11.Scaffold629.g11078.t1">
    <property type="protein sequence ID" value="Csp11.Scaffold629.g11078.t1"/>
    <property type="gene ID" value="Csp11.Scaffold629.g11078"/>
</dbReference>
<evidence type="ECO:0000313" key="1">
    <source>
        <dbReference type="Proteomes" id="UP000095282"/>
    </source>
</evidence>
<organism evidence="1 3">
    <name type="scientific">Caenorhabditis tropicalis</name>
    <dbReference type="NCBI Taxonomy" id="1561998"/>
    <lineage>
        <taxon>Eukaryota</taxon>
        <taxon>Metazoa</taxon>
        <taxon>Ecdysozoa</taxon>
        <taxon>Nematoda</taxon>
        <taxon>Chromadorea</taxon>
        <taxon>Rhabditida</taxon>
        <taxon>Rhabditina</taxon>
        <taxon>Rhabditomorpha</taxon>
        <taxon>Rhabditoidea</taxon>
        <taxon>Rhabditidae</taxon>
        <taxon>Peloderinae</taxon>
        <taxon>Caenorhabditis</taxon>
    </lineage>
</organism>
<keyword evidence="1" id="KW-1185">Reference proteome</keyword>
<dbReference type="AlphaFoldDB" id="A0A1I7TRL5"/>
<reference evidence="2 3" key="1">
    <citation type="submission" date="2016-11" db="UniProtKB">
        <authorList>
            <consortium name="WormBaseParasite"/>
        </authorList>
    </citation>
    <scope>IDENTIFICATION</scope>
</reference>
<protein>
    <submittedName>
        <fullName evidence="2 3">HMG box domain-containing protein</fullName>
    </submittedName>
</protein>
<accession>A0A1I7TRL5</accession>
<dbReference type="WBParaSite" id="Csp11.Scaffold629.g11075.t1">
    <property type="protein sequence ID" value="Csp11.Scaffold629.g11075.t1"/>
    <property type="gene ID" value="Csp11.Scaffold629.g11075"/>
</dbReference>
<proteinExistence type="predicted"/>
<dbReference type="Proteomes" id="UP000095282">
    <property type="component" value="Unplaced"/>
</dbReference>
<sequence>MPDESPTEVPKKKTGFFATILGIFKKKKTPKRSETAVSFISDEVKMDKPPTDKIDEEKWFANPLFKSEHTSEDEFHVRFQEQWDRLSKRQAASKSMPENKGDH</sequence>
<name>A0A1I7TRL5_9PELO</name>
<evidence type="ECO:0000313" key="2">
    <source>
        <dbReference type="WBParaSite" id="Csp11.Scaffold629.g11075.t1"/>
    </source>
</evidence>